<dbReference type="Gene3D" id="2.120.10.80">
    <property type="entry name" value="Kelch-type beta propeller"/>
    <property type="match status" value="1"/>
</dbReference>
<dbReference type="AlphaFoldDB" id="A0A6G1G6U8"/>
<dbReference type="EMBL" id="ML975154">
    <property type="protein sequence ID" value="KAF1813656.1"/>
    <property type="molecule type" value="Genomic_DNA"/>
</dbReference>
<dbReference type="InterPro" id="IPR015915">
    <property type="entry name" value="Kelch-typ_b-propeller"/>
</dbReference>
<feature type="domain" description="Rax2-like C-terminal" evidence="4">
    <location>
        <begin position="896"/>
        <end position="1145"/>
    </location>
</feature>
<feature type="domain" description="Rax2-like third" evidence="6">
    <location>
        <begin position="383"/>
        <end position="538"/>
    </location>
</feature>
<dbReference type="SUPFAM" id="SSF50965">
    <property type="entry name" value="Galactose oxidase, central domain"/>
    <property type="match status" value="1"/>
</dbReference>
<evidence type="ECO:0000313" key="9">
    <source>
        <dbReference type="RefSeq" id="XP_033535287.1"/>
    </source>
</evidence>
<accession>A0A6G1G6U8</accession>
<feature type="transmembrane region" description="Helical" evidence="2">
    <location>
        <begin position="1153"/>
        <end position="1176"/>
    </location>
</feature>
<proteinExistence type="predicted"/>
<sequence length="1218" mass="126845">MRIHSSWLPCSSQSIASWLITTACFLVPTSAISFQPSPSPNLDLSQLGRVAFAGDFDGVSLYEYLGQSQDANLNGTQSLLAQFPNGAFASVANADAYIQTICPFVSKDGIFHGVVVGGNFTSLGGVEAQGVALFNATSGKVTALPGLSGRVSSVYCDRESSTVYVGGMFTGENSTNAIAWTDEWTNLPFQGFNGPVTAITKAPNGNIVFGGSFTGLGNSSAPKTKDSHSVAITSAEITASRSSGAAGFGDPKNIVCKTGNQDGPGNTWLLPDRSPGFWQAKFGFGFLPTKLRLYNTVQPNRGTKTWRLTAMPINGIMNLTYTDPSGQKKFCDAQCPLPEKNSTFQDFSFVNSVGMDAVRIDISDWYGDGAGLSGIEIFQDDIYSYAINDFNQPTCGGSSTRPEATSTGPWAIAPSGLTNSQYLAANVGGNVDQDALTVEFQPDIQHSGNYSVTVYTPGCLQDSTCATRGRVMISGTVGSDPPISTEIHQTNSFDKYDRVYYGYVDASSSGFRPTVTLRPSPGQKGPLNVVAQRVRFEMVSSGGGLNGIYEYNPSVTTVETDFSRSDINRAGLEMGDRAQVNALAVQGQTTFVAGNFSSQNFSHIFSIGGSDVVSLSGDGLNGAVRTMTQDGSTLYIGGAFNNTRDKSAQGLNNVATYSVPDKRWQPLGAGVNGAVEFLVPFSINVTADTPEPAIAVSGKFTEVLAFGNNSATAVDNMAIWVPSRDNWAVNLDVALPSISGIVTARTDVPGSAPLYAGGVSSQSLGVTGAVGLISGERPSLQKLPFKVQPSTPSSIQKRQDTPSNATGAVTGLMYNENGLNITILGGHFSASGPDPSSPIHNLLFLNGSNDDALSGIPSLSPESTILALATHRTTLFAGGALTAPDPSDPTTPLSALLLYDLLTASLLPTQPPALTGPSPAVHAIAPHPSSADIYIGGAFASAGAFTCPALCIFNADRAQWSSPSNGLAGSVNALLWLSPAKLLVAGDFAVAGVSSSLSLFDADARAFAPFATAPPGPVSALCAATPDGAQLYISGSKSSGTPYLAKFDGAQWTEFGFGAGLGADSEIRSLQVFTTSAKHGDSALVEQNRALLVMGKIEVDGFGSVGAAVFNGTGWVPYLLVGGGDDGGSISAAFVERPGNFFMSSAHHLATGFVVLIALAIALVLLFLLVVAGLLAERYRRHRDGYLPAPTGVDRAHNVARIPPEHLFGSVGVGKGRL</sequence>
<protein>
    <submittedName>
        <fullName evidence="7 9">Cellular morphogenesis protein</fullName>
    </submittedName>
</protein>
<evidence type="ECO:0000259" key="5">
    <source>
        <dbReference type="Pfam" id="PF20842"/>
    </source>
</evidence>
<name>A0A6G1G6U8_9PEZI</name>
<dbReference type="Pfam" id="PF20842">
    <property type="entry name" value="Rax2_2"/>
    <property type="match status" value="1"/>
</dbReference>
<dbReference type="InterPro" id="IPR048265">
    <property type="entry name" value="Rax2-like_third"/>
</dbReference>
<dbReference type="InterPro" id="IPR048266">
    <property type="entry name" value="Rax2-like_second"/>
</dbReference>
<organism evidence="7">
    <name type="scientific">Eremomyces bilateralis CBS 781.70</name>
    <dbReference type="NCBI Taxonomy" id="1392243"/>
    <lineage>
        <taxon>Eukaryota</taxon>
        <taxon>Fungi</taxon>
        <taxon>Dikarya</taxon>
        <taxon>Ascomycota</taxon>
        <taxon>Pezizomycotina</taxon>
        <taxon>Dothideomycetes</taxon>
        <taxon>Dothideomycetes incertae sedis</taxon>
        <taxon>Eremomycetales</taxon>
        <taxon>Eremomycetaceae</taxon>
        <taxon>Eremomyces</taxon>
    </lineage>
</organism>
<dbReference type="Pfam" id="PF20843">
    <property type="entry name" value="Rax2_3"/>
    <property type="match status" value="1"/>
</dbReference>
<dbReference type="GeneID" id="54421204"/>
<dbReference type="InterPro" id="IPR024982">
    <property type="entry name" value="Rax2-like_C"/>
</dbReference>
<dbReference type="Pfam" id="PF12768">
    <property type="entry name" value="Rax2"/>
    <property type="match status" value="1"/>
</dbReference>
<dbReference type="InterPro" id="IPR011043">
    <property type="entry name" value="Gal_Oxase/kelch_b-propeller"/>
</dbReference>
<feature type="chain" id="PRO_5044631875" evidence="3">
    <location>
        <begin position="32"/>
        <end position="1218"/>
    </location>
</feature>
<gene>
    <name evidence="7 9" type="ORF">P152DRAFT_465526</name>
</gene>
<keyword evidence="8" id="KW-1185">Reference proteome</keyword>
<evidence type="ECO:0000259" key="4">
    <source>
        <dbReference type="Pfam" id="PF12768"/>
    </source>
</evidence>
<dbReference type="OrthoDB" id="2503993at2759"/>
<evidence type="ECO:0000259" key="6">
    <source>
        <dbReference type="Pfam" id="PF20843"/>
    </source>
</evidence>
<feature type="compositionally biased region" description="Polar residues" evidence="1">
    <location>
        <begin position="788"/>
        <end position="803"/>
    </location>
</feature>
<keyword evidence="2" id="KW-1133">Transmembrane helix</keyword>
<feature type="signal peptide" evidence="3">
    <location>
        <begin position="1"/>
        <end position="31"/>
    </location>
</feature>
<reference evidence="9" key="2">
    <citation type="submission" date="2020-04" db="EMBL/GenBank/DDBJ databases">
        <authorList>
            <consortium name="NCBI Genome Project"/>
        </authorList>
    </citation>
    <scope>NUCLEOTIDE SEQUENCE</scope>
    <source>
        <strain evidence="9">CBS 781.70</strain>
    </source>
</reference>
<keyword evidence="2" id="KW-0472">Membrane</keyword>
<dbReference type="GO" id="GO:1902929">
    <property type="term" value="C:plasma membrane of growing cell tip"/>
    <property type="evidence" value="ECO:0007669"/>
    <property type="project" value="TreeGrafter"/>
</dbReference>
<evidence type="ECO:0000313" key="7">
    <source>
        <dbReference type="EMBL" id="KAF1813656.1"/>
    </source>
</evidence>
<evidence type="ECO:0000256" key="3">
    <source>
        <dbReference type="SAM" id="SignalP"/>
    </source>
</evidence>
<feature type="domain" description="Rax2-like second" evidence="5">
    <location>
        <begin position="225"/>
        <end position="372"/>
    </location>
</feature>
<dbReference type="PROSITE" id="PS51257">
    <property type="entry name" value="PROKAR_LIPOPROTEIN"/>
    <property type="match status" value="1"/>
</dbReference>
<dbReference type="PANTHER" id="PTHR31778:SF2">
    <property type="entry name" value="BUD SITE SELECTION PROTEIN RAX2"/>
    <property type="match status" value="1"/>
</dbReference>
<keyword evidence="2" id="KW-0812">Transmembrane</keyword>
<dbReference type="Proteomes" id="UP000504638">
    <property type="component" value="Unplaced"/>
</dbReference>
<dbReference type="RefSeq" id="XP_033535287.1">
    <property type="nucleotide sequence ID" value="XM_033680634.1"/>
</dbReference>
<reference evidence="7 9" key="1">
    <citation type="submission" date="2020-01" db="EMBL/GenBank/DDBJ databases">
        <authorList>
            <consortium name="DOE Joint Genome Institute"/>
            <person name="Haridas S."/>
            <person name="Albert R."/>
            <person name="Binder M."/>
            <person name="Bloem J."/>
            <person name="Labutti K."/>
            <person name="Salamov A."/>
            <person name="Andreopoulos B."/>
            <person name="Baker S.E."/>
            <person name="Barry K."/>
            <person name="Bills G."/>
            <person name="Bluhm B.H."/>
            <person name="Cannon C."/>
            <person name="Castanera R."/>
            <person name="Culley D.E."/>
            <person name="Daum C."/>
            <person name="Ezra D."/>
            <person name="Gonzalez J.B."/>
            <person name="Henrissat B."/>
            <person name="Kuo A."/>
            <person name="Liang C."/>
            <person name="Lipzen A."/>
            <person name="Lutzoni F."/>
            <person name="Magnuson J."/>
            <person name="Mondo S."/>
            <person name="Nolan M."/>
            <person name="Ohm R."/>
            <person name="Pangilinan J."/>
            <person name="Park H.-J."/>
            <person name="Ramirez L."/>
            <person name="Alfaro M."/>
            <person name="Sun H."/>
            <person name="Tritt A."/>
            <person name="Yoshinaga Y."/>
            <person name="Zwiers L.-H."/>
            <person name="Turgeon B.G."/>
            <person name="Goodwin S.B."/>
            <person name="Spatafora J.W."/>
            <person name="Crous P.W."/>
            <person name="Grigoriev I.V."/>
        </authorList>
    </citation>
    <scope>NUCLEOTIDE SEQUENCE</scope>
    <source>
        <strain evidence="7 9">CBS 781.70</strain>
    </source>
</reference>
<evidence type="ECO:0000256" key="1">
    <source>
        <dbReference type="SAM" id="MobiDB-lite"/>
    </source>
</evidence>
<feature type="region of interest" description="Disordered" evidence="1">
    <location>
        <begin position="784"/>
        <end position="803"/>
    </location>
</feature>
<reference evidence="9" key="3">
    <citation type="submission" date="2025-04" db="UniProtKB">
        <authorList>
            <consortium name="RefSeq"/>
        </authorList>
    </citation>
    <scope>IDENTIFICATION</scope>
    <source>
        <strain evidence="9">CBS 781.70</strain>
    </source>
</reference>
<evidence type="ECO:0000256" key="2">
    <source>
        <dbReference type="SAM" id="Phobius"/>
    </source>
</evidence>
<keyword evidence="3" id="KW-0732">Signal</keyword>
<evidence type="ECO:0000313" key="8">
    <source>
        <dbReference type="Proteomes" id="UP000504638"/>
    </source>
</evidence>
<dbReference type="PANTHER" id="PTHR31778">
    <property type="entry name" value="BUD SITE SELECTION PROTEIN RAX2"/>
    <property type="match status" value="1"/>
</dbReference>